<dbReference type="HOGENOM" id="CLU_798597_0_0_7"/>
<name>M1WSW0_PSEP2</name>
<dbReference type="PATRIC" id="fig|879567.3.peg.3433"/>
<dbReference type="Proteomes" id="UP000011724">
    <property type="component" value="Chromosome"/>
</dbReference>
<gene>
    <name evidence="2" type="ordered locus">BN4_20342</name>
</gene>
<keyword evidence="1" id="KW-0812">Transmembrane</keyword>
<accession>M1WSW0</accession>
<keyword evidence="1" id="KW-0472">Membrane</keyword>
<evidence type="ECO:0000313" key="3">
    <source>
        <dbReference type="Proteomes" id="UP000011724"/>
    </source>
</evidence>
<keyword evidence="3" id="KW-1185">Reference proteome</keyword>
<keyword evidence="1" id="KW-1133">Transmembrane helix</keyword>
<dbReference type="SUPFAM" id="SSF52266">
    <property type="entry name" value="SGNH hydrolase"/>
    <property type="match status" value="1"/>
</dbReference>
<reference evidence="3" key="2">
    <citation type="journal article" date="2013" name="Stand. Genomic Sci.">
        <title>Complete genome sequence of Desulfocapsa sulfexigens, a marine deltaproteobacterium specialized in disproportionating inorganic sulfur compounds.</title>
        <authorList>
            <person name="Finster K.W."/>
            <person name="Kjeldsen K.U."/>
            <person name="Kube M."/>
            <person name="Reinhardt R."/>
            <person name="Mussmann M."/>
            <person name="Amann R."/>
            <person name="Schreiber L."/>
        </authorList>
    </citation>
    <scope>NUCLEOTIDE SEQUENCE [LARGE SCALE GENOMIC DNA]</scope>
    <source>
        <strain evidence="3">DSM 10523 / SB164P1</strain>
    </source>
</reference>
<dbReference type="AlphaFoldDB" id="M1WSW0"/>
<dbReference type="eggNOG" id="ENOG50337B1">
    <property type="taxonomic scope" value="Bacteria"/>
</dbReference>
<organism evidence="2 3">
    <name type="scientific">Pseudodesulfovibrio piezophilus (strain DSM 21447 / JCM 15486 / C1TLV30)</name>
    <name type="common">Desulfovibrio piezophilus</name>
    <dbReference type="NCBI Taxonomy" id="1322246"/>
    <lineage>
        <taxon>Bacteria</taxon>
        <taxon>Pseudomonadati</taxon>
        <taxon>Thermodesulfobacteriota</taxon>
        <taxon>Desulfovibrionia</taxon>
        <taxon>Desulfovibrionales</taxon>
        <taxon>Desulfovibrionaceae</taxon>
    </lineage>
</organism>
<dbReference type="GO" id="GO:0016788">
    <property type="term" value="F:hydrolase activity, acting on ester bonds"/>
    <property type="evidence" value="ECO:0007669"/>
    <property type="project" value="UniProtKB-ARBA"/>
</dbReference>
<dbReference type="STRING" id="1322246.BN4_20342"/>
<protein>
    <submittedName>
        <fullName evidence="2">Uncharacterized protein</fullName>
    </submittedName>
</protein>
<feature type="transmembrane region" description="Helical" evidence="1">
    <location>
        <begin position="54"/>
        <end position="75"/>
    </location>
</feature>
<proteinExistence type="predicted"/>
<dbReference type="EMBL" id="FO203427">
    <property type="protein sequence ID" value="CCH50404.1"/>
    <property type="molecule type" value="Genomic_DNA"/>
</dbReference>
<evidence type="ECO:0000313" key="2">
    <source>
        <dbReference type="EMBL" id="CCH50404.1"/>
    </source>
</evidence>
<reference evidence="2 3" key="1">
    <citation type="journal article" date="2013" name="PLoS ONE">
        <title>The first genomic and proteomic characterization of a deep-sea sulfate reducer: insights into the piezophilic lifestyle of Desulfovibrio piezophilus.</title>
        <authorList>
            <person name="Pradel N."/>
            <person name="Ji B."/>
            <person name="Gimenez G."/>
            <person name="Talla E."/>
            <person name="Lenoble P."/>
            <person name="Garel M."/>
            <person name="Tamburini C."/>
            <person name="Fourquet P."/>
            <person name="Lebrun R."/>
            <person name="Bertin P."/>
            <person name="Denis Y."/>
            <person name="Pophillat M."/>
            <person name="Barbe V."/>
            <person name="Ollivier B."/>
            <person name="Dolla A."/>
        </authorList>
    </citation>
    <scope>NUCLEOTIDE SEQUENCE [LARGE SCALE GENOMIC DNA]</scope>
    <source>
        <strain evidence="3">DSM 10523 / SB164P1</strain>
    </source>
</reference>
<dbReference type="KEGG" id="dpi:BN4_20342"/>
<dbReference type="Gene3D" id="3.40.50.1110">
    <property type="entry name" value="SGNH hydrolase"/>
    <property type="match status" value="1"/>
</dbReference>
<dbReference type="BioCyc" id="DPIE1322246:BN4_RS15955-MONOMER"/>
<sequence>MHIPSHTQACIPPFFIDLSDFKKFIRTLRKYKLNAESLNPLTDDPPMKKNSNSIFHWGIGILSSTLIIWAMVFFFKNSLQLQTFDQTIGEYVPTPGSIVTWRSEGWADSHYGQHGFALNEEALVLSARPKFILWGDSHAESLQVPDNKKISAQFNAISSETPYACITYGRSGATVADYYYAIPRYEKALKGIVGHVILLSGMDDVLPNIPINGHGQFLSSPWALTDKKIAPGKRKQFLKSIARTLRLGPFYYLLTSQRLPDLRLTRTQAPQSTQRPPADSKSYNLEEGWRFLLQRLKQQSSGFLVFIYCPKSVPSLKHGRIQLKDTKADLVERFHTICTESGVGFIDTTKRFTQLYLQKKTLPRGFFNSPPGTGHMNEYGLKIIAESLRDSFQGVRK</sequence>
<dbReference type="InterPro" id="IPR036514">
    <property type="entry name" value="SGNH_hydro_sf"/>
</dbReference>
<evidence type="ECO:0000256" key="1">
    <source>
        <dbReference type="SAM" id="Phobius"/>
    </source>
</evidence>